<keyword evidence="2" id="KW-1185">Reference proteome</keyword>
<dbReference type="AlphaFoldDB" id="A0AA96GMM6"/>
<protein>
    <submittedName>
        <fullName evidence="1">Uncharacterized protein</fullName>
    </submittedName>
</protein>
<dbReference type="KEGG" id="nneo:PQG83_10360"/>
<dbReference type="EMBL" id="CP116968">
    <property type="protein sequence ID" value="WNM64132.1"/>
    <property type="molecule type" value="Genomic_DNA"/>
</dbReference>
<proteinExistence type="predicted"/>
<organism evidence="1 2">
    <name type="scientific">Candidatus Nitrospira neomarina</name>
    <dbReference type="NCBI Taxonomy" id="3020899"/>
    <lineage>
        <taxon>Bacteria</taxon>
        <taxon>Pseudomonadati</taxon>
        <taxon>Nitrospirota</taxon>
        <taxon>Nitrospiria</taxon>
        <taxon>Nitrospirales</taxon>
        <taxon>Nitrospiraceae</taxon>
        <taxon>Nitrospira</taxon>
    </lineage>
</organism>
<evidence type="ECO:0000313" key="1">
    <source>
        <dbReference type="EMBL" id="WNM64132.1"/>
    </source>
</evidence>
<gene>
    <name evidence="1" type="ORF">PQG83_10360</name>
</gene>
<sequence length="403" mass="44929">MATPILFTLGMAFIVSLSGCLSPIALHKAVLEYDRTVNRVEAELLLLNIARARQYHPIHFTTVSSVAATFDFRTEAGILGRIGPSPEDAPVEVGFSTSVAENPTVTIIPISGEEFTKRILRPLDESQFEFLVHQGLDINMLLRLMARGVLVEEEGTSVTLLNNPTHTDDYRQFRQRLLHLAALNQSGHLFIQPLSYEEAYPVALDRALTPVEVVAVLEKGYRWVRPEKSSTPMLMRKILGRLVVTNYNPNTMSSDTRRVLNETINQDPRDWVYVDIQPGSPGGNYPFQGRIMLRSFNAILGFIARGIGEDPEFPVDADPRTDTIGPNPARTLEIAETTSPPNDSDFSVELEGRHYSLRRVPVTQGMVPSWNQEAFSVLTNLFQMTVTDVSNTKTPLITIPKGE</sequence>
<evidence type="ECO:0000313" key="2">
    <source>
        <dbReference type="Proteomes" id="UP001302494"/>
    </source>
</evidence>
<dbReference type="Proteomes" id="UP001302494">
    <property type="component" value="Chromosome"/>
</dbReference>
<accession>A0AA96GMM6</accession>
<dbReference type="RefSeq" id="WP_312749092.1">
    <property type="nucleotide sequence ID" value="NZ_CP116968.1"/>
</dbReference>
<name>A0AA96GMM6_9BACT</name>
<reference evidence="1 2" key="1">
    <citation type="submission" date="2023-01" db="EMBL/GenBank/DDBJ databases">
        <title>Cultivation and genomic characterization of new, ubiquitous marine nitrite-oxidizing bacteria from the Nitrospirales.</title>
        <authorList>
            <person name="Mueller A.J."/>
            <person name="Daebeler A."/>
            <person name="Herbold C.W."/>
            <person name="Kirkegaard R.H."/>
            <person name="Daims H."/>
        </authorList>
    </citation>
    <scope>NUCLEOTIDE SEQUENCE [LARGE SCALE GENOMIC DNA]</scope>
    <source>
        <strain evidence="1 2">DK</strain>
    </source>
</reference>